<dbReference type="GO" id="GO:0006811">
    <property type="term" value="P:monoatomic ion transport"/>
    <property type="evidence" value="ECO:0007669"/>
    <property type="project" value="UniProtKB-KW"/>
</dbReference>
<dbReference type="CDD" id="cd00342">
    <property type="entry name" value="gram_neg_porins"/>
    <property type="match status" value="1"/>
</dbReference>
<dbReference type="PANTHER" id="PTHR34501:SF9">
    <property type="entry name" value="MAJOR OUTER MEMBRANE PROTEIN P.IA"/>
    <property type="match status" value="1"/>
</dbReference>
<evidence type="ECO:0000256" key="2">
    <source>
        <dbReference type="ARBA" id="ARBA00011233"/>
    </source>
</evidence>
<proteinExistence type="predicted"/>
<feature type="domain" description="Porin" evidence="12">
    <location>
        <begin position="10"/>
        <end position="330"/>
    </location>
</feature>
<keyword evidence="6 11" id="KW-0732">Signal</keyword>
<evidence type="ECO:0000256" key="10">
    <source>
        <dbReference type="ARBA" id="ARBA00023237"/>
    </source>
</evidence>
<evidence type="ECO:0000256" key="9">
    <source>
        <dbReference type="ARBA" id="ARBA00023136"/>
    </source>
</evidence>
<feature type="signal peptide" evidence="11">
    <location>
        <begin position="1"/>
        <end position="22"/>
    </location>
</feature>
<evidence type="ECO:0000256" key="4">
    <source>
        <dbReference type="ARBA" id="ARBA00022452"/>
    </source>
</evidence>
<keyword evidence="7" id="KW-0406">Ion transport</keyword>
<dbReference type="InterPro" id="IPR033900">
    <property type="entry name" value="Gram_neg_porin_domain"/>
</dbReference>
<evidence type="ECO:0000313" key="13">
    <source>
        <dbReference type="EMBL" id="GAP38070.1"/>
    </source>
</evidence>
<evidence type="ECO:0000256" key="7">
    <source>
        <dbReference type="ARBA" id="ARBA00023065"/>
    </source>
</evidence>
<organism evidence="13 14">
    <name type="scientific">Piscinibacter sakaiensis</name>
    <name type="common">Ideonella sakaiensis</name>
    <dbReference type="NCBI Taxonomy" id="1547922"/>
    <lineage>
        <taxon>Bacteria</taxon>
        <taxon>Pseudomonadati</taxon>
        <taxon>Pseudomonadota</taxon>
        <taxon>Betaproteobacteria</taxon>
        <taxon>Burkholderiales</taxon>
        <taxon>Sphaerotilaceae</taxon>
        <taxon>Piscinibacter</taxon>
    </lineage>
</organism>
<keyword evidence="9" id="KW-0472">Membrane</keyword>
<keyword evidence="10" id="KW-0998">Cell outer membrane</keyword>
<reference evidence="13 14" key="2">
    <citation type="journal article" date="2016" name="Science">
        <title>A bacterium that degrades and assimilates poly(ethylene terephthalate).</title>
        <authorList>
            <person name="Yoshida S."/>
            <person name="Hiraga K."/>
            <person name="Takehana T."/>
            <person name="Taniguchi I."/>
            <person name="Yamaji H."/>
            <person name="Maeda Y."/>
            <person name="Toyohara K."/>
            <person name="Miyamoto K."/>
            <person name="Kimura Y."/>
            <person name="Oda K."/>
        </authorList>
    </citation>
    <scope>NUCLEOTIDE SEQUENCE [LARGE SCALE GENOMIC DNA]</scope>
    <source>
        <strain evidence="14">NBRC 110686 / TISTR 2288 / 201-F6</strain>
    </source>
</reference>
<evidence type="ECO:0000313" key="14">
    <source>
        <dbReference type="Proteomes" id="UP000037660"/>
    </source>
</evidence>
<comment type="caution">
    <text evidence="13">The sequence shown here is derived from an EMBL/GenBank/DDBJ whole genome shotgun (WGS) entry which is preliminary data.</text>
</comment>
<gene>
    <name evidence="13" type="ORF">ISF6_4264</name>
</gene>
<sequence length="359" mass="36502">MPQALHRTLALCTAALCSSAWAQSGVTVSGIADSAVRQVRNDGGGSIRSLVSGSNSTSRLVFRGSEDLGGGLAAGFWLESGLALDTGATTGGTQFYDRRATLSLSGKSLGELRLGRDYVPTYIAWSRLDPFSHVGVAGSNNLGGNGPTGPIRAAFGTNANTTVRASNSVQAFLPGGLGGVEGGVMVAAGEGGSAANGANKLIGARLGWSGGGHGVVVATARTTNDLTGRDRPFRDTVVGGQTGLGPVKLTAAWRRFEHADATQTNLMLSAVYAIGPGELKLSLLRADLSGRVGSTTVSANDARQIGLGYVHHLSKRSALYAQAARIDNDGRGNFVIPGGPALTAGGRSSGVEAGLRHSF</sequence>
<dbReference type="GO" id="GO:0046930">
    <property type="term" value="C:pore complex"/>
    <property type="evidence" value="ECO:0007669"/>
    <property type="project" value="UniProtKB-KW"/>
</dbReference>
<dbReference type="Pfam" id="PF13609">
    <property type="entry name" value="Porin_4"/>
    <property type="match status" value="1"/>
</dbReference>
<dbReference type="Proteomes" id="UP000037660">
    <property type="component" value="Unassembled WGS sequence"/>
</dbReference>
<keyword evidence="3" id="KW-0813">Transport</keyword>
<dbReference type="EMBL" id="BBYR01000065">
    <property type="protein sequence ID" value="GAP38070.1"/>
    <property type="molecule type" value="Genomic_DNA"/>
</dbReference>
<keyword evidence="8" id="KW-0626">Porin</keyword>
<dbReference type="GO" id="GO:0015288">
    <property type="term" value="F:porin activity"/>
    <property type="evidence" value="ECO:0007669"/>
    <property type="project" value="UniProtKB-KW"/>
</dbReference>
<keyword evidence="5" id="KW-0812">Transmembrane</keyword>
<feature type="chain" id="PRO_5005513780" evidence="11">
    <location>
        <begin position="23"/>
        <end position="359"/>
    </location>
</feature>
<dbReference type="RefSeq" id="WP_054021954.1">
    <property type="nucleotide sequence ID" value="NZ_BBYR01000065.1"/>
</dbReference>
<evidence type="ECO:0000256" key="8">
    <source>
        <dbReference type="ARBA" id="ARBA00023114"/>
    </source>
</evidence>
<dbReference type="GO" id="GO:0009279">
    <property type="term" value="C:cell outer membrane"/>
    <property type="evidence" value="ECO:0007669"/>
    <property type="project" value="UniProtKB-SubCell"/>
</dbReference>
<protein>
    <submittedName>
        <fullName evidence="13">Porin</fullName>
    </submittedName>
</protein>
<dbReference type="SMR" id="A0A0K8P786"/>
<dbReference type="OrthoDB" id="6975458at2"/>
<evidence type="ECO:0000256" key="5">
    <source>
        <dbReference type="ARBA" id="ARBA00022692"/>
    </source>
</evidence>
<dbReference type="InterPro" id="IPR023614">
    <property type="entry name" value="Porin_dom_sf"/>
</dbReference>
<comment type="subunit">
    <text evidence="2">Homotrimer.</text>
</comment>
<name>A0A0K8P786_PISS1</name>
<dbReference type="InterPro" id="IPR050298">
    <property type="entry name" value="Gram-neg_bact_OMP"/>
</dbReference>
<comment type="subcellular location">
    <subcellularLocation>
        <location evidence="1">Cell outer membrane</location>
        <topology evidence="1">Multi-pass membrane protein</topology>
    </subcellularLocation>
</comment>
<dbReference type="STRING" id="1547922.ISF6_4264"/>
<dbReference type="SUPFAM" id="SSF56935">
    <property type="entry name" value="Porins"/>
    <property type="match status" value="1"/>
</dbReference>
<evidence type="ECO:0000256" key="6">
    <source>
        <dbReference type="ARBA" id="ARBA00022729"/>
    </source>
</evidence>
<dbReference type="AlphaFoldDB" id="A0A0K8P786"/>
<dbReference type="PANTHER" id="PTHR34501">
    <property type="entry name" value="PROTEIN YDDL-RELATED"/>
    <property type="match status" value="1"/>
</dbReference>
<accession>A0A0K8P786</accession>
<evidence type="ECO:0000259" key="12">
    <source>
        <dbReference type="Pfam" id="PF13609"/>
    </source>
</evidence>
<evidence type="ECO:0000256" key="3">
    <source>
        <dbReference type="ARBA" id="ARBA00022448"/>
    </source>
</evidence>
<keyword evidence="4" id="KW-1134">Transmembrane beta strand</keyword>
<evidence type="ECO:0000256" key="1">
    <source>
        <dbReference type="ARBA" id="ARBA00004571"/>
    </source>
</evidence>
<evidence type="ECO:0000256" key="11">
    <source>
        <dbReference type="SAM" id="SignalP"/>
    </source>
</evidence>
<reference evidence="14" key="1">
    <citation type="submission" date="2015-07" db="EMBL/GenBank/DDBJ databases">
        <title>Discovery of a poly(ethylene terephthalate assimilation.</title>
        <authorList>
            <person name="Yoshida S."/>
            <person name="Hiraga K."/>
            <person name="Takehana T."/>
            <person name="Taniguchi I."/>
            <person name="Yamaji H."/>
            <person name="Maeda Y."/>
            <person name="Toyohara K."/>
            <person name="Miyamoto K."/>
            <person name="Kimura Y."/>
            <person name="Oda K."/>
        </authorList>
    </citation>
    <scope>NUCLEOTIDE SEQUENCE [LARGE SCALE GENOMIC DNA]</scope>
    <source>
        <strain evidence="14">NBRC 110686 / TISTR 2288 / 201-F6</strain>
    </source>
</reference>
<dbReference type="Gene3D" id="2.40.160.10">
    <property type="entry name" value="Porin"/>
    <property type="match status" value="1"/>
</dbReference>
<keyword evidence="14" id="KW-1185">Reference proteome</keyword>